<dbReference type="SUPFAM" id="SSF141868">
    <property type="entry name" value="EAL domain-like"/>
    <property type="match status" value="1"/>
</dbReference>
<dbReference type="Pfam" id="PF00990">
    <property type="entry name" value="GGDEF"/>
    <property type="match status" value="1"/>
</dbReference>
<dbReference type="Pfam" id="PF00563">
    <property type="entry name" value="EAL"/>
    <property type="match status" value="1"/>
</dbReference>
<evidence type="ECO:0000259" key="2">
    <source>
        <dbReference type="PROSITE" id="PS50887"/>
    </source>
</evidence>
<sequence length="790" mass="87191">MIGASLIAGLWTVADHRATALQSEAEIAANTKAVSLANTYALQLNHTITQIDQLTLRLKYDWEDRNAIVDLKRDQGRGLLPQSQLYASVVGPTGDLLTSTLKAPPNVNISDMEHFRAHQAGCCDEMLITKSERGRVLNRPVVRFSRRISGPGGGFGGIVVVSVEPTYFVTFQEHSTPGNQGFISARLASGPLVATKAGNKMSEIPIFYKNPPVFPKDVGVVVESGERFIDGEQRIVAWKKLNNYPMLAIAALSTKDVFATSNAAKRDFQHVAILGSLLVAMFSALAAFLSLRLAQRRRQAENAADTYRIATDAANEGFYTIRPLVTKQGYIEDFVLEDCNHRAAHLVGLTRNQLRGKRLSKLKPRFLREELQSLCGRALEKGFLDEEYRIPAKSPMKATWIHRRIVCSAAGLALTIRDISDAKAHEQALSDLANSDSLTKLPNRNWLGNFLPSAITRASLQSGNLSVLFIDLDNFKNINDTLGHDVGDELLVQASARLKGALRSTDHVVRLGGDEFVVILEHTDSSQDAERVSTSLIRTLAEPYSLSVGNSNRITASIGISIYPSDGDDCETLLKHADIAMYVAKAEAKGTYCCYRKEFSETLCARLDNEGALRQAVERDEFVVHYQPRVDTLSGRLSSMEALVRWRRPGWGLVYPGDFIELAESTGLIVRLGEIVIEKTVAQIAAWKREGKTVVPVSVNVSPKQLRDGTVSGFFEQTLIHFGVEACHVEVELTESAVVDRSPVVTEELSKLRALGLRLMVDDFGTGHSSLAQLHRKRSAIAYWQRDLRR</sequence>
<dbReference type="PANTHER" id="PTHR44757:SF2">
    <property type="entry name" value="BIOFILM ARCHITECTURE MAINTENANCE PROTEIN MBAA"/>
    <property type="match status" value="1"/>
</dbReference>
<dbReference type="Proteomes" id="UP000197535">
    <property type="component" value="Unassembled WGS sequence"/>
</dbReference>
<gene>
    <name evidence="3" type="ORF">AYR66_08585</name>
</gene>
<dbReference type="Gene3D" id="3.30.450.20">
    <property type="entry name" value="PAS domain"/>
    <property type="match status" value="2"/>
</dbReference>
<feature type="domain" description="EAL" evidence="1">
    <location>
        <begin position="606"/>
        <end position="790"/>
    </location>
</feature>
<dbReference type="Gene3D" id="3.20.20.450">
    <property type="entry name" value="EAL domain"/>
    <property type="match status" value="1"/>
</dbReference>
<evidence type="ECO:0008006" key="5">
    <source>
        <dbReference type="Google" id="ProtNLM"/>
    </source>
</evidence>
<dbReference type="SMART" id="SM00267">
    <property type="entry name" value="GGDEF"/>
    <property type="match status" value="1"/>
</dbReference>
<dbReference type="PANTHER" id="PTHR44757">
    <property type="entry name" value="DIGUANYLATE CYCLASE DGCP"/>
    <property type="match status" value="1"/>
</dbReference>
<evidence type="ECO:0000313" key="4">
    <source>
        <dbReference type="Proteomes" id="UP000197535"/>
    </source>
</evidence>
<protein>
    <recommendedName>
        <fullName evidence="5">Diguanylate cyclase</fullName>
    </recommendedName>
</protein>
<dbReference type="CDD" id="cd01948">
    <property type="entry name" value="EAL"/>
    <property type="match status" value="1"/>
</dbReference>
<keyword evidence="4" id="KW-1185">Reference proteome</keyword>
<dbReference type="EMBL" id="LSTO01000001">
    <property type="protein sequence ID" value="OWW19564.1"/>
    <property type="molecule type" value="Genomic_DNA"/>
</dbReference>
<dbReference type="InterPro" id="IPR052155">
    <property type="entry name" value="Biofilm_reg_signaling"/>
</dbReference>
<name>A0A254TAA4_9BURK</name>
<dbReference type="CDD" id="cd01949">
    <property type="entry name" value="GGDEF"/>
    <property type="match status" value="1"/>
</dbReference>
<dbReference type="AlphaFoldDB" id="A0A254TAA4"/>
<accession>A0A254TAA4</accession>
<dbReference type="Gene3D" id="3.30.70.270">
    <property type="match status" value="1"/>
</dbReference>
<dbReference type="PROSITE" id="PS50887">
    <property type="entry name" value="GGDEF"/>
    <property type="match status" value="1"/>
</dbReference>
<feature type="domain" description="GGDEF" evidence="2">
    <location>
        <begin position="463"/>
        <end position="597"/>
    </location>
</feature>
<dbReference type="PROSITE" id="PS50883">
    <property type="entry name" value="EAL"/>
    <property type="match status" value="1"/>
</dbReference>
<dbReference type="SUPFAM" id="SSF55073">
    <property type="entry name" value="Nucleotide cyclase"/>
    <property type="match status" value="1"/>
</dbReference>
<dbReference type="InterPro" id="IPR000160">
    <property type="entry name" value="GGDEF_dom"/>
</dbReference>
<dbReference type="InterPro" id="IPR043128">
    <property type="entry name" value="Rev_trsase/Diguanyl_cyclase"/>
</dbReference>
<dbReference type="InterPro" id="IPR035965">
    <property type="entry name" value="PAS-like_dom_sf"/>
</dbReference>
<dbReference type="SUPFAM" id="SSF55785">
    <property type="entry name" value="PYP-like sensor domain (PAS domain)"/>
    <property type="match status" value="1"/>
</dbReference>
<evidence type="ECO:0000259" key="1">
    <source>
        <dbReference type="PROSITE" id="PS50883"/>
    </source>
</evidence>
<evidence type="ECO:0000313" key="3">
    <source>
        <dbReference type="EMBL" id="OWW19564.1"/>
    </source>
</evidence>
<dbReference type="InterPro" id="IPR029787">
    <property type="entry name" value="Nucleotide_cyclase"/>
</dbReference>
<comment type="caution">
    <text evidence="3">The sequence shown here is derived from an EMBL/GenBank/DDBJ whole genome shotgun (WGS) entry which is preliminary data.</text>
</comment>
<dbReference type="SMART" id="SM00052">
    <property type="entry name" value="EAL"/>
    <property type="match status" value="1"/>
</dbReference>
<reference evidence="3 4" key="1">
    <citation type="submission" date="2016-02" db="EMBL/GenBank/DDBJ databases">
        <authorList>
            <person name="Wen L."/>
            <person name="He K."/>
            <person name="Yang H."/>
        </authorList>
    </citation>
    <scope>NUCLEOTIDE SEQUENCE [LARGE SCALE GENOMIC DNA]</scope>
    <source>
        <strain evidence="3 4">TSA40</strain>
    </source>
</reference>
<organism evidence="3 4">
    <name type="scientific">Noviherbaspirillum denitrificans</name>
    <dbReference type="NCBI Taxonomy" id="1968433"/>
    <lineage>
        <taxon>Bacteria</taxon>
        <taxon>Pseudomonadati</taxon>
        <taxon>Pseudomonadota</taxon>
        <taxon>Betaproteobacteria</taxon>
        <taxon>Burkholderiales</taxon>
        <taxon>Oxalobacteraceae</taxon>
        <taxon>Noviherbaspirillum</taxon>
    </lineage>
</organism>
<dbReference type="InterPro" id="IPR035919">
    <property type="entry name" value="EAL_sf"/>
</dbReference>
<proteinExistence type="predicted"/>
<dbReference type="NCBIfam" id="TIGR00254">
    <property type="entry name" value="GGDEF"/>
    <property type="match status" value="1"/>
</dbReference>
<dbReference type="InterPro" id="IPR001633">
    <property type="entry name" value="EAL_dom"/>
</dbReference>